<dbReference type="PANTHER" id="PTHR40627">
    <property type="entry name" value="INDOLE PRENYLTRANSFERASE TDIB-RELATED"/>
    <property type="match status" value="1"/>
</dbReference>
<gene>
    <name evidence="3" type="ORF">R3P38DRAFT_2841998</name>
</gene>
<dbReference type="SFLD" id="SFLDS00036">
    <property type="entry name" value="Aromatic_Prenyltransferase"/>
    <property type="match status" value="1"/>
</dbReference>
<evidence type="ECO:0000256" key="1">
    <source>
        <dbReference type="ARBA" id="ARBA00010209"/>
    </source>
</evidence>
<dbReference type="InterPro" id="IPR033964">
    <property type="entry name" value="ABBA"/>
</dbReference>
<dbReference type="Proteomes" id="UP001362999">
    <property type="component" value="Unassembled WGS sequence"/>
</dbReference>
<dbReference type="EMBL" id="JAWWNJ010000004">
    <property type="protein sequence ID" value="KAK7057606.1"/>
    <property type="molecule type" value="Genomic_DNA"/>
</dbReference>
<dbReference type="NCBIfam" id="TIGR03429">
    <property type="entry name" value="arom_pren_DMATS"/>
    <property type="match status" value="1"/>
</dbReference>
<protein>
    <submittedName>
        <fullName evidence="3">7-dimethylallyltryptophan synthase</fullName>
    </submittedName>
</protein>
<name>A0AAW0DXU2_9AGAR</name>
<proteinExistence type="inferred from homology"/>
<sequence length="513" mass="57414">MASTKIDHAALFADSKYFAQLPTFGKITPPPETSSVKDTVFSVAKQLLGEHYKLREDVVPSKNPDGSEVYDLLTQALPVLSEQSKFYWERAARTLASMLDTAKYPIHSQTSHLVFWWARLGGLNGPTVKGQTKEQLSEFTRDGSCVEFSWVIAPDTEPTGPCNRKIRFGIDPFHPDLTTRLAGGAVTDYLWSEAGGLGIVSQKGGKDWRDKVEKWLFPNLESTEQVVPGCTYFVGFDLEPSGSITLKHYLMPPAPDPNVDHVFKSATNRLTSDLAPFRPIVAQLHPSLSAPLEVLIDFLSNEGKDSGLLFAMVACDLKPLKDNRLKLYMWTPRHTLKQIVHNLTLGGKLKGPKYDADIADLKKLFKNLFPYATDENIELHSEHLIDDVPEAYQDEQPGRHDAGLLYYFELFVDEPNPYTKVYFLMDFFGKNDLKTAQSVEGFFKEIGKPGQPGWFAGDIGRAVPHRDLAARTGTQTGFSFGIKPKGWDVTGYYSPEVYRIAEELAERAKKQKA</sequence>
<dbReference type="SFLD" id="SFLDG01162">
    <property type="entry name" value="I"/>
    <property type="match status" value="1"/>
</dbReference>
<dbReference type="AlphaFoldDB" id="A0AAW0DXU2"/>
<evidence type="ECO:0000256" key="2">
    <source>
        <dbReference type="ARBA" id="ARBA00022679"/>
    </source>
</evidence>
<dbReference type="InterPro" id="IPR017795">
    <property type="entry name" value="ABBA_NscD-like"/>
</dbReference>
<dbReference type="CDD" id="cd13929">
    <property type="entry name" value="PT-DMATS_CymD"/>
    <property type="match status" value="1"/>
</dbReference>
<keyword evidence="4" id="KW-1185">Reference proteome</keyword>
<evidence type="ECO:0000313" key="3">
    <source>
        <dbReference type="EMBL" id="KAK7057606.1"/>
    </source>
</evidence>
<dbReference type="GO" id="GO:0016765">
    <property type="term" value="F:transferase activity, transferring alkyl or aryl (other than methyl) groups"/>
    <property type="evidence" value="ECO:0007669"/>
    <property type="project" value="InterPro"/>
</dbReference>
<keyword evidence="2" id="KW-0808">Transferase</keyword>
<comment type="similarity">
    <text evidence="1">Belongs to the tryptophan dimethylallyltransferase family.</text>
</comment>
<dbReference type="PANTHER" id="PTHR40627:SF4">
    <property type="entry name" value="PRENYLTRANSFERASE ASQH1-RELATED"/>
    <property type="match status" value="1"/>
</dbReference>
<accession>A0AAW0DXU2</accession>
<evidence type="ECO:0000313" key="4">
    <source>
        <dbReference type="Proteomes" id="UP001362999"/>
    </source>
</evidence>
<dbReference type="Pfam" id="PF11991">
    <property type="entry name" value="Trp_DMAT"/>
    <property type="match status" value="1"/>
</dbReference>
<organism evidence="3 4">
    <name type="scientific">Favolaschia claudopus</name>
    <dbReference type="NCBI Taxonomy" id="2862362"/>
    <lineage>
        <taxon>Eukaryota</taxon>
        <taxon>Fungi</taxon>
        <taxon>Dikarya</taxon>
        <taxon>Basidiomycota</taxon>
        <taxon>Agaricomycotina</taxon>
        <taxon>Agaricomycetes</taxon>
        <taxon>Agaricomycetidae</taxon>
        <taxon>Agaricales</taxon>
        <taxon>Marasmiineae</taxon>
        <taxon>Mycenaceae</taxon>
        <taxon>Favolaschia</taxon>
    </lineage>
</organism>
<reference evidence="3 4" key="1">
    <citation type="journal article" date="2024" name="J Genomics">
        <title>Draft genome sequencing and assembly of Favolaschia claudopus CIRM-BRFM 2984 isolated from oak limbs.</title>
        <authorList>
            <person name="Navarro D."/>
            <person name="Drula E."/>
            <person name="Chaduli D."/>
            <person name="Cazenave R."/>
            <person name="Ahrendt S."/>
            <person name="Wang J."/>
            <person name="Lipzen A."/>
            <person name="Daum C."/>
            <person name="Barry K."/>
            <person name="Grigoriev I.V."/>
            <person name="Favel A."/>
            <person name="Rosso M.N."/>
            <person name="Martin F."/>
        </authorList>
    </citation>
    <scope>NUCLEOTIDE SEQUENCE [LARGE SCALE GENOMIC DNA]</scope>
    <source>
        <strain evidence="3 4">CIRM-BRFM 2984</strain>
    </source>
</reference>
<comment type="caution">
    <text evidence="3">The sequence shown here is derived from an EMBL/GenBank/DDBJ whole genome shotgun (WGS) entry which is preliminary data.</text>
</comment>
<dbReference type="GO" id="GO:0009820">
    <property type="term" value="P:alkaloid metabolic process"/>
    <property type="evidence" value="ECO:0007669"/>
    <property type="project" value="InterPro"/>
</dbReference>